<dbReference type="Gene3D" id="1.10.246.130">
    <property type="match status" value="1"/>
</dbReference>
<dbReference type="Proteomes" id="UP000821853">
    <property type="component" value="Chromosome 2"/>
</dbReference>
<accession>A0A9J6FX39</accession>
<dbReference type="GO" id="GO:0005886">
    <property type="term" value="C:plasma membrane"/>
    <property type="evidence" value="ECO:0007669"/>
    <property type="project" value="TreeGrafter"/>
</dbReference>
<keyword evidence="2" id="KW-1185">Reference proteome</keyword>
<proteinExistence type="predicted"/>
<dbReference type="PANTHER" id="PTHR11686:SF9">
    <property type="entry name" value="RE13973P"/>
    <property type="match status" value="1"/>
</dbReference>
<protein>
    <submittedName>
        <fullName evidence="1">Uncharacterized protein</fullName>
    </submittedName>
</protein>
<comment type="caution">
    <text evidence="1">The sequence shown here is derived from an EMBL/GenBank/DDBJ whole genome shotgun (WGS) entry which is preliminary data.</text>
</comment>
<dbReference type="VEuPathDB" id="VectorBase:HLOH_042521"/>
<dbReference type="GO" id="GO:0036374">
    <property type="term" value="F:glutathione hydrolase activity"/>
    <property type="evidence" value="ECO:0007669"/>
    <property type="project" value="InterPro"/>
</dbReference>
<dbReference type="InterPro" id="IPR000101">
    <property type="entry name" value="GGT_peptidase"/>
</dbReference>
<reference evidence="1 2" key="1">
    <citation type="journal article" date="2020" name="Cell">
        <title>Large-Scale Comparative Analyses of Tick Genomes Elucidate Their Genetic Diversity and Vector Capacities.</title>
        <authorList>
            <consortium name="Tick Genome and Microbiome Consortium (TIGMIC)"/>
            <person name="Jia N."/>
            <person name="Wang J."/>
            <person name="Shi W."/>
            <person name="Du L."/>
            <person name="Sun Y."/>
            <person name="Zhan W."/>
            <person name="Jiang J.F."/>
            <person name="Wang Q."/>
            <person name="Zhang B."/>
            <person name="Ji P."/>
            <person name="Bell-Sakyi L."/>
            <person name="Cui X.M."/>
            <person name="Yuan T.T."/>
            <person name="Jiang B.G."/>
            <person name="Yang W.F."/>
            <person name="Lam T.T."/>
            <person name="Chang Q.C."/>
            <person name="Ding S.J."/>
            <person name="Wang X.J."/>
            <person name="Zhu J.G."/>
            <person name="Ruan X.D."/>
            <person name="Zhao L."/>
            <person name="Wei J.T."/>
            <person name="Ye R.Z."/>
            <person name="Que T.C."/>
            <person name="Du C.H."/>
            <person name="Zhou Y.H."/>
            <person name="Cheng J.X."/>
            <person name="Dai P.F."/>
            <person name="Guo W.B."/>
            <person name="Han X.H."/>
            <person name="Huang E.J."/>
            <person name="Li L.F."/>
            <person name="Wei W."/>
            <person name="Gao Y.C."/>
            <person name="Liu J.Z."/>
            <person name="Shao H.Z."/>
            <person name="Wang X."/>
            <person name="Wang C.C."/>
            <person name="Yang T.C."/>
            <person name="Huo Q.B."/>
            <person name="Li W."/>
            <person name="Chen H.Y."/>
            <person name="Chen S.E."/>
            <person name="Zhou L.G."/>
            <person name="Ni X.B."/>
            <person name="Tian J.H."/>
            <person name="Sheng Y."/>
            <person name="Liu T."/>
            <person name="Pan Y.S."/>
            <person name="Xia L.Y."/>
            <person name="Li J."/>
            <person name="Zhao F."/>
            <person name="Cao W.C."/>
        </authorList>
    </citation>
    <scope>NUCLEOTIDE SEQUENCE [LARGE SCALE GENOMIC DNA]</scope>
    <source>
        <strain evidence="1">HaeL-2018</strain>
    </source>
</reference>
<dbReference type="PANTHER" id="PTHR11686">
    <property type="entry name" value="GAMMA GLUTAMYL TRANSPEPTIDASE"/>
    <property type="match status" value="1"/>
</dbReference>
<evidence type="ECO:0000313" key="1">
    <source>
        <dbReference type="EMBL" id="KAH9367810.1"/>
    </source>
</evidence>
<sequence length="94" mass="10479">MTLADLKEYKVDVKPALRRELHNNLSLLSVGPPAGGIVAEFLLAVMDTYRDPSQPFSNSLADDDTTVHRFLETIKFAFPRRMELGDPTTSTSLQ</sequence>
<gene>
    <name evidence="1" type="ORF">HPB48_021279</name>
</gene>
<dbReference type="SUPFAM" id="SSF56235">
    <property type="entry name" value="N-terminal nucleophile aminohydrolases (Ntn hydrolases)"/>
    <property type="match status" value="1"/>
</dbReference>
<dbReference type="InterPro" id="IPR043138">
    <property type="entry name" value="GGT_lsub"/>
</dbReference>
<dbReference type="AlphaFoldDB" id="A0A9J6FX39"/>
<evidence type="ECO:0000313" key="2">
    <source>
        <dbReference type="Proteomes" id="UP000821853"/>
    </source>
</evidence>
<dbReference type="InterPro" id="IPR029055">
    <property type="entry name" value="Ntn_hydrolases_N"/>
</dbReference>
<organism evidence="1 2">
    <name type="scientific">Haemaphysalis longicornis</name>
    <name type="common">Bush tick</name>
    <dbReference type="NCBI Taxonomy" id="44386"/>
    <lineage>
        <taxon>Eukaryota</taxon>
        <taxon>Metazoa</taxon>
        <taxon>Ecdysozoa</taxon>
        <taxon>Arthropoda</taxon>
        <taxon>Chelicerata</taxon>
        <taxon>Arachnida</taxon>
        <taxon>Acari</taxon>
        <taxon>Parasitiformes</taxon>
        <taxon>Ixodida</taxon>
        <taxon>Ixodoidea</taxon>
        <taxon>Ixodidae</taxon>
        <taxon>Haemaphysalinae</taxon>
        <taxon>Haemaphysalis</taxon>
    </lineage>
</organism>
<name>A0A9J6FX39_HAELO</name>
<dbReference type="GO" id="GO:0006751">
    <property type="term" value="P:glutathione catabolic process"/>
    <property type="evidence" value="ECO:0007669"/>
    <property type="project" value="InterPro"/>
</dbReference>
<dbReference type="OrthoDB" id="1081007at2759"/>
<dbReference type="EMBL" id="JABSTR010000004">
    <property type="protein sequence ID" value="KAH9367810.1"/>
    <property type="molecule type" value="Genomic_DNA"/>
</dbReference>
<dbReference type="Pfam" id="PF01019">
    <property type="entry name" value="G_glu_transpept"/>
    <property type="match status" value="1"/>
</dbReference>